<dbReference type="GeneID" id="97306514"/>
<evidence type="ECO:0000313" key="1">
    <source>
        <dbReference type="EMBL" id="TFE37148.1"/>
    </source>
</evidence>
<evidence type="ECO:0000313" key="2">
    <source>
        <dbReference type="EMBL" id="TFE37291.1"/>
    </source>
</evidence>
<dbReference type="Proteomes" id="UP000297385">
    <property type="component" value="Unassembled WGS sequence"/>
</dbReference>
<reference evidence="1 4" key="1">
    <citation type="submission" date="2019-03" db="EMBL/GenBank/DDBJ databases">
        <title>Complete Genome Sequence of Paraburkholderia dipogonis ICMP 19430T, a Nitrogen-fixing Symbiont of the South African Invasive Legume Dipogon lignosus in New Zealand.</title>
        <authorList>
            <person name="De Meyer S.E."/>
        </authorList>
    </citation>
    <scope>NUCLEOTIDE SEQUENCE [LARGE SCALE GENOMIC DNA]</scope>
    <source>
        <strain evidence="1 4">ICMP 19430</strain>
    </source>
</reference>
<proteinExistence type="predicted"/>
<dbReference type="EMBL" id="SNVI01000005">
    <property type="protein sequence ID" value="TFE37902.1"/>
    <property type="molecule type" value="Genomic_DNA"/>
</dbReference>
<organism evidence="1 4">
    <name type="scientific">Paraburkholderia dipogonis</name>
    <dbReference type="NCBI Taxonomy" id="1211383"/>
    <lineage>
        <taxon>Bacteria</taxon>
        <taxon>Pseudomonadati</taxon>
        <taxon>Pseudomonadota</taxon>
        <taxon>Betaproteobacteria</taxon>
        <taxon>Burkholderiales</taxon>
        <taxon>Burkholderiaceae</taxon>
        <taxon>Paraburkholderia</taxon>
    </lineage>
</organism>
<dbReference type="AlphaFoldDB" id="A0A4Y8MIA4"/>
<sequence length="63" mass="7039">MDYQVSYEHSLAAAPEEFIVHVPSQLIKDVPDNVPRALLPEFIAGLIAERSPSIGKIRNLRIL</sequence>
<protein>
    <submittedName>
        <fullName evidence="1">Uncharacterized protein</fullName>
    </submittedName>
</protein>
<dbReference type="RefSeq" id="WP_134465820.1">
    <property type="nucleotide sequence ID" value="NZ_JBHMFL010000148.1"/>
</dbReference>
<accession>A0A4Y8MIA4</accession>
<name>A0A4Y8MIA4_9BURK</name>
<gene>
    <name evidence="2" type="ORF">E2553_37955</name>
    <name evidence="3" type="ORF">E2553_41865</name>
    <name evidence="1" type="ORF">E2553_41995</name>
</gene>
<dbReference type="EMBL" id="SNVI01000005">
    <property type="protein sequence ID" value="TFE37291.1"/>
    <property type="molecule type" value="Genomic_DNA"/>
</dbReference>
<evidence type="ECO:0000313" key="4">
    <source>
        <dbReference type="Proteomes" id="UP000297385"/>
    </source>
</evidence>
<evidence type="ECO:0000313" key="3">
    <source>
        <dbReference type="EMBL" id="TFE37902.1"/>
    </source>
</evidence>
<dbReference type="EMBL" id="SNVI01000006">
    <property type="protein sequence ID" value="TFE37148.1"/>
    <property type="molecule type" value="Genomic_DNA"/>
</dbReference>
<comment type="caution">
    <text evidence="1">The sequence shown here is derived from an EMBL/GenBank/DDBJ whole genome shotgun (WGS) entry which is preliminary data.</text>
</comment>